<feature type="region of interest" description="Disordered" evidence="1">
    <location>
        <begin position="319"/>
        <end position="362"/>
    </location>
</feature>
<organism evidence="2 3">
    <name type="scientific">Salinomyces thailandicus</name>
    <dbReference type="NCBI Taxonomy" id="706561"/>
    <lineage>
        <taxon>Eukaryota</taxon>
        <taxon>Fungi</taxon>
        <taxon>Dikarya</taxon>
        <taxon>Ascomycota</taxon>
        <taxon>Pezizomycotina</taxon>
        <taxon>Dothideomycetes</taxon>
        <taxon>Dothideomycetidae</taxon>
        <taxon>Mycosphaerellales</taxon>
        <taxon>Teratosphaeriaceae</taxon>
        <taxon>Salinomyces</taxon>
    </lineage>
</organism>
<feature type="compositionally biased region" description="Basic and acidic residues" evidence="1">
    <location>
        <begin position="326"/>
        <end position="362"/>
    </location>
</feature>
<feature type="region of interest" description="Disordered" evidence="1">
    <location>
        <begin position="135"/>
        <end position="156"/>
    </location>
</feature>
<keyword evidence="3" id="KW-1185">Reference proteome</keyword>
<accession>A0A4U0UCV4</accession>
<dbReference type="Proteomes" id="UP000308549">
    <property type="component" value="Unassembled WGS sequence"/>
</dbReference>
<comment type="caution">
    <text evidence="2">The sequence shown here is derived from an EMBL/GenBank/DDBJ whole genome shotgun (WGS) entry which is preliminary data.</text>
</comment>
<gene>
    <name evidence="2" type="ORF">B0A50_01650</name>
</gene>
<dbReference type="AlphaFoldDB" id="A0A4U0UCV4"/>
<proteinExistence type="predicted"/>
<name>A0A4U0UCV4_9PEZI</name>
<evidence type="ECO:0000256" key="1">
    <source>
        <dbReference type="SAM" id="MobiDB-lite"/>
    </source>
</evidence>
<dbReference type="EMBL" id="NAJL01000005">
    <property type="protein sequence ID" value="TKA32542.1"/>
    <property type="molecule type" value="Genomic_DNA"/>
</dbReference>
<reference evidence="2 3" key="1">
    <citation type="submission" date="2017-03" db="EMBL/GenBank/DDBJ databases">
        <title>Genomes of endolithic fungi from Antarctica.</title>
        <authorList>
            <person name="Coleine C."/>
            <person name="Masonjones S."/>
            <person name="Stajich J.E."/>
        </authorList>
    </citation>
    <scope>NUCLEOTIDE SEQUENCE [LARGE SCALE GENOMIC DNA]</scope>
    <source>
        <strain evidence="2 3">CCFEE 6315</strain>
    </source>
</reference>
<protein>
    <submittedName>
        <fullName evidence="2">Uncharacterized protein</fullName>
    </submittedName>
</protein>
<dbReference type="OrthoDB" id="3842869at2759"/>
<evidence type="ECO:0000313" key="3">
    <source>
        <dbReference type="Proteomes" id="UP000308549"/>
    </source>
</evidence>
<sequence>MPPTTTSPFRGREQGQVKFSRGLRVSNTKRLLGNDNSRVDELLDVAKSFNATDVYIYVAPGWYDERKVELVSLISMLHAAGSRAWAVDGDVNYIDDMDVQETFMDGMKALAAFNESVAPHARFFGFQANLEPQDNPGQSGRFHNGVPESRLSTEQHTQRDMILHKWLNLITRASALMRSFEIPFGAVMPWWLHDLEGEPVTVPWGASVVDGSRTCIANLVMPLLDEFVVTTASEDPGIVVRRTRHQARYASNALLEGHAMPRILANRHELISSANHSEDSKQKESASHKAITAVEKTLSTYPAFGGTVIGDWQLAEKAETSSCNSRARDRVSPGEPSRYDREGRLHPRFHPTADSERRASDDRFDAVLHSLQMLKPRK</sequence>
<evidence type="ECO:0000313" key="2">
    <source>
        <dbReference type="EMBL" id="TKA32542.1"/>
    </source>
</evidence>